<dbReference type="SUPFAM" id="SSF47384">
    <property type="entry name" value="Homodimeric domain of signal transducing histidine kinase"/>
    <property type="match status" value="1"/>
</dbReference>
<dbReference type="InterPro" id="IPR004358">
    <property type="entry name" value="Sig_transdc_His_kin-like_C"/>
</dbReference>
<dbReference type="PANTHER" id="PTHR43065">
    <property type="entry name" value="SENSOR HISTIDINE KINASE"/>
    <property type="match status" value="1"/>
</dbReference>
<dbReference type="Proteomes" id="UP000254602">
    <property type="component" value="Unassembled WGS sequence"/>
</dbReference>
<dbReference type="InterPro" id="IPR005467">
    <property type="entry name" value="His_kinase_dom"/>
</dbReference>
<dbReference type="CDD" id="cd00082">
    <property type="entry name" value="HisKA"/>
    <property type="match status" value="1"/>
</dbReference>
<dbReference type="CDD" id="cd00130">
    <property type="entry name" value="PAS"/>
    <property type="match status" value="1"/>
</dbReference>
<comment type="catalytic activity">
    <reaction evidence="1">
        <text>ATP + protein L-histidine = ADP + protein N-phospho-L-histidine.</text>
        <dbReference type="EC" id="2.7.13.3"/>
    </reaction>
</comment>
<dbReference type="Gene3D" id="1.10.287.130">
    <property type="match status" value="1"/>
</dbReference>
<dbReference type="PRINTS" id="PR00344">
    <property type="entry name" value="BCTRLSENSOR"/>
</dbReference>
<organism evidence="7 8">
    <name type="scientific">Pseudomonas putida</name>
    <name type="common">Arthrobacter siderocapsulatus</name>
    <dbReference type="NCBI Taxonomy" id="303"/>
    <lineage>
        <taxon>Bacteria</taxon>
        <taxon>Pseudomonadati</taxon>
        <taxon>Pseudomonadota</taxon>
        <taxon>Gammaproteobacteria</taxon>
        <taxon>Pseudomonadales</taxon>
        <taxon>Pseudomonadaceae</taxon>
        <taxon>Pseudomonas</taxon>
    </lineage>
</organism>
<dbReference type="AlphaFoldDB" id="A0A379KNK9"/>
<dbReference type="Gene3D" id="3.30.565.10">
    <property type="entry name" value="Histidine kinase-like ATPase, C-terminal domain"/>
    <property type="match status" value="1"/>
</dbReference>
<dbReference type="InterPro" id="IPR000700">
    <property type="entry name" value="PAS-assoc_C"/>
</dbReference>
<dbReference type="Pfam" id="PF02518">
    <property type="entry name" value="HATPase_c"/>
    <property type="match status" value="1"/>
</dbReference>
<evidence type="ECO:0000256" key="2">
    <source>
        <dbReference type="ARBA" id="ARBA00012438"/>
    </source>
</evidence>
<dbReference type="Gene3D" id="3.30.450.20">
    <property type="entry name" value="PAS domain"/>
    <property type="match status" value="1"/>
</dbReference>
<dbReference type="NCBIfam" id="TIGR00229">
    <property type="entry name" value="sensory_box"/>
    <property type="match status" value="1"/>
</dbReference>
<evidence type="ECO:0000259" key="5">
    <source>
        <dbReference type="PROSITE" id="PS50112"/>
    </source>
</evidence>
<dbReference type="EMBL" id="UGUY01000001">
    <property type="protein sequence ID" value="SUD69130.1"/>
    <property type="molecule type" value="Genomic_DNA"/>
</dbReference>
<proteinExistence type="predicted"/>
<dbReference type="SMART" id="SM00387">
    <property type="entry name" value="HATPase_c"/>
    <property type="match status" value="1"/>
</dbReference>
<dbReference type="EC" id="2.7.13.3" evidence="2"/>
<keyword evidence="7" id="KW-0808">Transferase</keyword>
<dbReference type="Pfam" id="PF00512">
    <property type="entry name" value="HisKA"/>
    <property type="match status" value="1"/>
</dbReference>
<dbReference type="InterPro" id="IPR003594">
    <property type="entry name" value="HATPase_dom"/>
</dbReference>
<dbReference type="InterPro" id="IPR036890">
    <property type="entry name" value="HATPase_C_sf"/>
</dbReference>
<evidence type="ECO:0000313" key="7">
    <source>
        <dbReference type="EMBL" id="SUD69130.1"/>
    </source>
</evidence>
<dbReference type="PROSITE" id="PS50112">
    <property type="entry name" value="PAS"/>
    <property type="match status" value="1"/>
</dbReference>
<evidence type="ECO:0000256" key="1">
    <source>
        <dbReference type="ARBA" id="ARBA00000085"/>
    </source>
</evidence>
<dbReference type="InterPro" id="IPR035965">
    <property type="entry name" value="PAS-like_dom_sf"/>
</dbReference>
<reference evidence="7 8" key="1">
    <citation type="submission" date="2018-06" db="EMBL/GenBank/DDBJ databases">
        <authorList>
            <consortium name="Pathogen Informatics"/>
            <person name="Doyle S."/>
        </authorList>
    </citation>
    <scope>NUCLEOTIDE SEQUENCE [LARGE SCALE GENOMIC DNA]</scope>
    <source>
        <strain evidence="7 8">NCTC7914</strain>
    </source>
</reference>
<accession>A0A379KNK9</accession>
<dbReference type="InterPro" id="IPR003661">
    <property type="entry name" value="HisK_dim/P_dom"/>
</dbReference>
<dbReference type="SMART" id="SM00091">
    <property type="entry name" value="PAS"/>
    <property type="match status" value="1"/>
</dbReference>
<gene>
    <name evidence="7" type="ORF">NCTC7914_03270</name>
</gene>
<dbReference type="Pfam" id="PF13426">
    <property type="entry name" value="PAS_9"/>
    <property type="match status" value="1"/>
</dbReference>
<dbReference type="SUPFAM" id="SSF55874">
    <property type="entry name" value="ATPase domain of HSP90 chaperone/DNA topoisomerase II/histidine kinase"/>
    <property type="match status" value="1"/>
</dbReference>
<evidence type="ECO:0000313" key="8">
    <source>
        <dbReference type="Proteomes" id="UP000254602"/>
    </source>
</evidence>
<dbReference type="PROSITE" id="PS50113">
    <property type="entry name" value="PAC"/>
    <property type="match status" value="1"/>
</dbReference>
<keyword evidence="7" id="KW-0418">Kinase</keyword>
<evidence type="ECO:0000259" key="6">
    <source>
        <dbReference type="PROSITE" id="PS50113"/>
    </source>
</evidence>
<dbReference type="PANTHER" id="PTHR43065:SF49">
    <property type="entry name" value="HISTIDINE KINASE"/>
    <property type="match status" value="1"/>
</dbReference>
<sequence>MVSADCIASPVMTANRYEQLVQAVVDYAIYMLDPSGHVVSWNAGAERIKGYRADEVIGRHFSLFFTPQDCAEGRPDYLLKQALELGVAQDEGWRVRKDGTQFWALAALDVIRDDLGHIIGLAKVTRDITDRRESALQLDAIRAQLFQAQKLEALGQLTGGLAHDFNNLLTIIMSSAKLALNSQDPARVQRMLEHIVDAGRRGTQLTQQLLTFARHRQMDVTMVAPATVLASTRSLLEHALPSDVELQEHLQPDLPVIEVDAGQLQMVLLNLLFNARDAIGERGAICIALDAVVLTGEVDGLHGPFVCFEVRDTGAGIDPQVLPRIFEPFFTTKPFGKGTGLGLSQAYGFAKQSNGAITVQSTVGKGTCIRLYLPTSERAAAPQLHR</sequence>
<dbReference type="InterPro" id="IPR036097">
    <property type="entry name" value="HisK_dim/P_sf"/>
</dbReference>
<evidence type="ECO:0000256" key="3">
    <source>
        <dbReference type="ARBA" id="ARBA00022553"/>
    </source>
</evidence>
<keyword evidence="3" id="KW-0597">Phosphoprotein</keyword>
<dbReference type="RefSeq" id="WP_115274395.1">
    <property type="nucleotide sequence ID" value="NZ_JABTYF010000022.1"/>
</dbReference>
<evidence type="ECO:0000259" key="4">
    <source>
        <dbReference type="PROSITE" id="PS50109"/>
    </source>
</evidence>
<feature type="domain" description="Histidine kinase" evidence="4">
    <location>
        <begin position="160"/>
        <end position="377"/>
    </location>
</feature>
<dbReference type="PROSITE" id="PS50109">
    <property type="entry name" value="HIS_KIN"/>
    <property type="match status" value="1"/>
</dbReference>
<dbReference type="InterPro" id="IPR000014">
    <property type="entry name" value="PAS"/>
</dbReference>
<name>A0A379KNK9_PSEPU</name>
<protein>
    <recommendedName>
        <fullName evidence="2">histidine kinase</fullName>
        <ecNumber evidence="2">2.7.13.3</ecNumber>
    </recommendedName>
</protein>
<dbReference type="SUPFAM" id="SSF55785">
    <property type="entry name" value="PYP-like sensor domain (PAS domain)"/>
    <property type="match status" value="1"/>
</dbReference>
<feature type="domain" description="PAC" evidence="6">
    <location>
        <begin position="81"/>
        <end position="140"/>
    </location>
</feature>
<dbReference type="SMART" id="SM00388">
    <property type="entry name" value="HisKA"/>
    <property type="match status" value="1"/>
</dbReference>
<dbReference type="GO" id="GO:0000155">
    <property type="term" value="F:phosphorelay sensor kinase activity"/>
    <property type="evidence" value="ECO:0007669"/>
    <property type="project" value="InterPro"/>
</dbReference>
<feature type="domain" description="PAS" evidence="5">
    <location>
        <begin position="13"/>
        <end position="86"/>
    </location>
</feature>